<keyword evidence="2 6" id="KW-0812">Transmembrane</keyword>
<evidence type="ECO:0000256" key="6">
    <source>
        <dbReference type="SAM" id="Phobius"/>
    </source>
</evidence>
<feature type="transmembrane region" description="Helical" evidence="6">
    <location>
        <begin position="108"/>
        <end position="127"/>
    </location>
</feature>
<comment type="subcellular location">
    <subcellularLocation>
        <location evidence="1">Membrane</location>
        <topology evidence="1">Multi-pass membrane protein</topology>
    </subcellularLocation>
</comment>
<dbReference type="OrthoDB" id="3251871at2759"/>
<feature type="compositionally biased region" description="Basic residues" evidence="5">
    <location>
        <begin position="311"/>
        <end position="320"/>
    </location>
</feature>
<feature type="transmembrane region" description="Helical" evidence="6">
    <location>
        <begin position="78"/>
        <end position="96"/>
    </location>
</feature>
<evidence type="ECO:0000256" key="4">
    <source>
        <dbReference type="ARBA" id="ARBA00023136"/>
    </source>
</evidence>
<dbReference type="InParanoid" id="A0A1Y1X159"/>
<feature type="transmembrane region" description="Helical" evidence="6">
    <location>
        <begin position="241"/>
        <end position="264"/>
    </location>
</feature>
<evidence type="ECO:0000313" key="7">
    <source>
        <dbReference type="EMBL" id="ORX79432.1"/>
    </source>
</evidence>
<feature type="transmembrane region" description="Helical" evidence="6">
    <location>
        <begin position="6"/>
        <end position="24"/>
    </location>
</feature>
<evidence type="ECO:0000313" key="8">
    <source>
        <dbReference type="Proteomes" id="UP000193498"/>
    </source>
</evidence>
<keyword evidence="4 6" id="KW-0472">Membrane</keyword>
<name>A0A1Y1X159_9FUNG</name>
<dbReference type="AlphaFoldDB" id="A0A1Y1X159"/>
<dbReference type="PANTHER" id="PTHR23112:SF0">
    <property type="entry name" value="TRANSMEMBRANE PROTEIN 116"/>
    <property type="match status" value="1"/>
</dbReference>
<evidence type="ECO:0000256" key="3">
    <source>
        <dbReference type="ARBA" id="ARBA00022989"/>
    </source>
</evidence>
<sequence length="335" mass="38341">MSIVLNSLSILCSFATIAGIAYLYAHKRDQADRVSFRITFVIAWVDILFALFSILAYTQGKNGNFCVFLAWGTLWTDLSFIFLNVIIAFNLQIVFLHGCKNIRHFERYFISGSFLAATLIATAPTIAKKLGFDPVHPQNCWFIEMNSQSTLLWEWLSQHIWIVLTTSYLLIISLCTIIKLARQSRRILGPVDIYDSQTQNAKHLINLAVRRIVLYPMVPILTHGLKIAYMTTQYTGREFPYFMRIVGLGLLSSQGVFNSIVFLFDPALQSTWRRKKIQRKSVFVFNEHRDSTVMYGDKKSTLEIAHIPHSHSHSRSHSYSHSHSSPLSADCIKQL</sequence>
<evidence type="ECO:0000256" key="2">
    <source>
        <dbReference type="ARBA" id="ARBA00022692"/>
    </source>
</evidence>
<evidence type="ECO:0000256" key="5">
    <source>
        <dbReference type="SAM" id="MobiDB-lite"/>
    </source>
</evidence>
<dbReference type="EMBL" id="MCFE01000782">
    <property type="protein sequence ID" value="ORX79432.1"/>
    <property type="molecule type" value="Genomic_DNA"/>
</dbReference>
<dbReference type="GO" id="GO:0004930">
    <property type="term" value="F:G protein-coupled receptor activity"/>
    <property type="evidence" value="ECO:0007669"/>
    <property type="project" value="TreeGrafter"/>
</dbReference>
<feature type="transmembrane region" description="Helical" evidence="6">
    <location>
        <begin position="36"/>
        <end position="58"/>
    </location>
</feature>
<feature type="transmembrane region" description="Helical" evidence="6">
    <location>
        <begin position="212"/>
        <end position="229"/>
    </location>
</feature>
<keyword evidence="3 6" id="KW-1133">Transmembrane helix</keyword>
<accession>A0A1Y1X159</accession>
<dbReference type="GO" id="GO:0005886">
    <property type="term" value="C:plasma membrane"/>
    <property type="evidence" value="ECO:0007669"/>
    <property type="project" value="TreeGrafter"/>
</dbReference>
<gene>
    <name evidence="7" type="ORF">K493DRAFT_308537</name>
</gene>
<dbReference type="PANTHER" id="PTHR23112">
    <property type="entry name" value="G PROTEIN-COUPLED RECEPTOR 157-RELATED"/>
    <property type="match status" value="1"/>
</dbReference>
<feature type="transmembrane region" description="Helical" evidence="6">
    <location>
        <begin position="159"/>
        <end position="178"/>
    </location>
</feature>
<keyword evidence="8" id="KW-1185">Reference proteome</keyword>
<dbReference type="STRING" id="1314790.A0A1Y1X159"/>
<organism evidence="7 8">
    <name type="scientific">Basidiobolus meristosporus CBS 931.73</name>
    <dbReference type="NCBI Taxonomy" id="1314790"/>
    <lineage>
        <taxon>Eukaryota</taxon>
        <taxon>Fungi</taxon>
        <taxon>Fungi incertae sedis</taxon>
        <taxon>Zoopagomycota</taxon>
        <taxon>Entomophthoromycotina</taxon>
        <taxon>Basidiobolomycetes</taxon>
        <taxon>Basidiobolales</taxon>
        <taxon>Basidiobolaceae</taxon>
        <taxon>Basidiobolus</taxon>
    </lineage>
</organism>
<evidence type="ECO:0000256" key="1">
    <source>
        <dbReference type="ARBA" id="ARBA00004141"/>
    </source>
</evidence>
<comment type="caution">
    <text evidence="7">The sequence shown here is derived from an EMBL/GenBank/DDBJ whole genome shotgun (WGS) entry which is preliminary data.</text>
</comment>
<dbReference type="GO" id="GO:0007189">
    <property type="term" value="P:adenylate cyclase-activating G protein-coupled receptor signaling pathway"/>
    <property type="evidence" value="ECO:0007669"/>
    <property type="project" value="TreeGrafter"/>
</dbReference>
<reference evidence="7 8" key="1">
    <citation type="submission" date="2016-07" db="EMBL/GenBank/DDBJ databases">
        <title>Pervasive Adenine N6-methylation of Active Genes in Fungi.</title>
        <authorList>
            <consortium name="DOE Joint Genome Institute"/>
            <person name="Mondo S.J."/>
            <person name="Dannebaum R.O."/>
            <person name="Kuo R.C."/>
            <person name="Labutti K."/>
            <person name="Haridas S."/>
            <person name="Kuo A."/>
            <person name="Salamov A."/>
            <person name="Ahrendt S.R."/>
            <person name="Lipzen A."/>
            <person name="Sullivan W."/>
            <person name="Andreopoulos W.B."/>
            <person name="Clum A."/>
            <person name="Lindquist E."/>
            <person name="Daum C."/>
            <person name="Ramamoorthy G.K."/>
            <person name="Gryganskyi A."/>
            <person name="Culley D."/>
            <person name="Magnuson J.K."/>
            <person name="James T.Y."/>
            <person name="O'Malley M.A."/>
            <person name="Stajich J.E."/>
            <person name="Spatafora J.W."/>
            <person name="Visel A."/>
            <person name="Grigoriev I.V."/>
        </authorList>
    </citation>
    <scope>NUCLEOTIDE SEQUENCE [LARGE SCALE GENOMIC DNA]</scope>
    <source>
        <strain evidence="7 8">CBS 931.73</strain>
    </source>
</reference>
<protein>
    <recommendedName>
        <fullName evidence="9">Family A G protein-coupled receptor-like protein</fullName>
    </recommendedName>
</protein>
<evidence type="ECO:0008006" key="9">
    <source>
        <dbReference type="Google" id="ProtNLM"/>
    </source>
</evidence>
<dbReference type="Proteomes" id="UP000193498">
    <property type="component" value="Unassembled WGS sequence"/>
</dbReference>
<feature type="region of interest" description="Disordered" evidence="5">
    <location>
        <begin position="311"/>
        <end position="335"/>
    </location>
</feature>
<proteinExistence type="predicted"/>